<reference evidence="4" key="1">
    <citation type="submission" date="2020-10" db="EMBL/GenBank/DDBJ databases">
        <authorList>
            <person name="Gilroy R."/>
        </authorList>
    </citation>
    <scope>NUCLEOTIDE SEQUENCE</scope>
    <source>
        <strain evidence="4">517</strain>
    </source>
</reference>
<dbReference type="Pfam" id="PF18887">
    <property type="entry name" value="MBG_3"/>
    <property type="match status" value="8"/>
</dbReference>
<protein>
    <submittedName>
        <fullName evidence="4">Uncharacterized protein</fullName>
    </submittedName>
</protein>
<feature type="domain" description="MBG" evidence="3">
    <location>
        <begin position="1491"/>
        <end position="1543"/>
    </location>
</feature>
<dbReference type="Proteomes" id="UP000727857">
    <property type="component" value="Unassembled WGS sequence"/>
</dbReference>
<evidence type="ECO:0000256" key="1">
    <source>
        <dbReference type="SAM" id="Phobius"/>
    </source>
</evidence>
<reference evidence="4" key="2">
    <citation type="journal article" date="2021" name="PeerJ">
        <title>Extensive microbial diversity within the chicken gut microbiome revealed by metagenomics and culture.</title>
        <authorList>
            <person name="Gilroy R."/>
            <person name="Ravi A."/>
            <person name="Getino M."/>
            <person name="Pursley I."/>
            <person name="Horton D.L."/>
            <person name="Alikhan N.F."/>
            <person name="Baker D."/>
            <person name="Gharbi K."/>
            <person name="Hall N."/>
            <person name="Watson M."/>
            <person name="Adriaenssens E.M."/>
            <person name="Foster-Nyarko E."/>
            <person name="Jarju S."/>
            <person name="Secka A."/>
            <person name="Antonio M."/>
            <person name="Oren A."/>
            <person name="Chaudhuri R.R."/>
            <person name="La Ragione R."/>
            <person name="Hildebrand F."/>
            <person name="Pallen M.J."/>
        </authorList>
    </citation>
    <scope>NUCLEOTIDE SEQUENCE</scope>
    <source>
        <strain evidence="4">517</strain>
    </source>
</reference>
<evidence type="ECO:0000313" key="4">
    <source>
        <dbReference type="EMBL" id="MBO8423630.1"/>
    </source>
</evidence>
<feature type="domain" description="MBG" evidence="3">
    <location>
        <begin position="478"/>
        <end position="525"/>
    </location>
</feature>
<feature type="domain" description="YDG" evidence="2">
    <location>
        <begin position="1552"/>
        <end position="1628"/>
    </location>
</feature>
<feature type="domain" description="MBG" evidence="3">
    <location>
        <begin position="10"/>
        <end position="85"/>
    </location>
</feature>
<dbReference type="EMBL" id="JADINF010000029">
    <property type="protein sequence ID" value="MBO8423630.1"/>
    <property type="molecule type" value="Genomic_DNA"/>
</dbReference>
<keyword evidence="1" id="KW-1133">Transmembrane helix</keyword>
<evidence type="ECO:0000259" key="2">
    <source>
        <dbReference type="Pfam" id="PF18657"/>
    </source>
</evidence>
<feature type="domain" description="MBG" evidence="3">
    <location>
        <begin position="1300"/>
        <end position="1372"/>
    </location>
</feature>
<feature type="domain" description="MBG" evidence="3">
    <location>
        <begin position="1007"/>
        <end position="1054"/>
    </location>
</feature>
<dbReference type="InterPro" id="IPR043772">
    <property type="entry name" value="MBG_3"/>
</dbReference>
<keyword evidence="1" id="KW-0812">Transmembrane</keyword>
<feature type="domain" description="MBG" evidence="3">
    <location>
        <begin position="137"/>
        <end position="168"/>
    </location>
</feature>
<organism evidence="4 5">
    <name type="scientific">Candidatus Stercoripulliclostridium pullicola</name>
    <dbReference type="NCBI Taxonomy" id="2840953"/>
    <lineage>
        <taxon>Bacteria</taxon>
        <taxon>Bacillati</taxon>
        <taxon>Bacillota</taxon>
        <taxon>Clostridia</taxon>
        <taxon>Eubacteriales</taxon>
        <taxon>Candidatus Stercoripulliclostridium</taxon>
    </lineage>
</organism>
<name>A0A940DF12_9FIRM</name>
<sequence length="1831" mass="198666">MNKKDISDAIEVSDLVHVYDGLIENKTISASASDPENEGEYLPLNIVYADEERIQAGTYLVTVSIDESVTNYTGSVTVELVIEKAKVYFANPTDYETVYNGMAQPFVPDCYGDVAIDYAALGIVSEYFYFTDGTPLTSAPSRIGKYAVKAVVNDLNFEGVYEGTSSIAPSLNADEPFTGLDQIYNPATGSVAVAPNYNKIIIGGTSYAHPQVAHEVIYLIDGKETSAPPVNAGVYKVKIVFDENGYSKTYEQEMTVAKAQAIFEISAVYNRTYTSEPVSFSVPLPAGITEALYEFKTSGASEEEFVSEAPANAGVYDVRITLISTNYEGSATTVLNIAKADPEITALPYVYGTIAFGTESGDVTFNGGKVIFPATGDDVEGKFVLSTDISLHGVGRHTVTIAFEPADPDNFNSVYETMEIDIVKRDLSQYITFVDDYVEENGNYVITYAYSASELSVTPCLNEEGKDIVESIVANYGELKFVVTYNGQQHKPSEVNAEGYAVTVRIDDANFGGNLAGVKLIVEKAVPTVELPAFRTVNLGDTIDNDTILGGSGYAYITNASGNVSVRGTFTIDPRYHGEATKANDNAISVIFTPEKSGSYLTVTLPAILDVNGTSVELEGNIVVTGEAVYGAKLGEFTISLKSGSEAASIGTIAWADPDAIADAGGEAEYVFTPNDEFINEYNIIRGTVVMNNVLKNTMKLASGSRVYVYEGKTLRDAVIELNMVYGANDIPVTGFTVSNITCVGGSLDESVGGSGAGTYLENVSLTFTVSHPNFEDYSANMQIYVYREITEFSVKNPSKYYDGEPVGLEELGISAGNTYYALDASDFYIEKLILNGEETDEIRAAGVYTVTVSIDEGVTESGNVYYYGNHKGTYTFTYTVAKRNLSDIMSVTGNEKVYADSSVKLTVSFGEYDGKVDLSTLVYHYYAADGSRDYGVLPPTDAGNYKVTVTISDGNPSFTASREFDYTITKRTATITLESTYNYTYDPNLTVDVVPEVSNNLTSDSYKIYYRKQGATVETADKPVEAGVYVVRVEIVHSNYTGSATSTVNIAKADLEVTYVPTLDKINYGVKLGSSGISGGQVVSMLTGTAVSGKFVFVDPDNASLPVGSNTVSLRFVPDNSNYNDVYTSALIVVEKAHASLEDLSLTAVYNGKAQYPTFKTDLKLKYSFTQNGYNVDSAIAAGEYVVTVVVDDKNYEGSKQVTFTISKASPVLEESVMPVAGSVEYGRSLGNSYIGGGKMVYLKGGSAIAGSYYFLNEDTVLGDVGVYEGVQFAFVPADSANYEVYVGTLTVEVTKATATITVSNNSFTFGATADEIISALKFSTSPANMQVINDAKFDDGVTVPRVGTYLFTASISDRNYQGTLQFAVYINKKGIDINFYRDTNVVDRYTYTYGNTSPAMPRIVIDTLVDVDELDYAEIQGMIICQYFSADDEEGAIPSVVQPSSVGDYYVTAILNHPDYYILEDSARISYSVTRATVSSITFDPDLLSNQIYGSVSVPVVVTSPAGVGVRVEFPGYESMPLSAGNYSIKAVIDDPNYFSTELTAMFRINPKEISIENIKVQNKAYDGLPNVTVTGELSGVMVGDEVILSMTATTMGGKSEVGTYGVVITSWELGGLHAANYKVYEPVYSLFVKISSNVITDKATGSYITTPGGFSSNITVSFSEVYDTVNKSNFFTKLFGQKATVQVIEIKENGFDTVLGEKVKFYAKIPDEYLNSQNLVVEGLGNLSSVTDFTREGNYITFYADSSGEIVFYTNDFPYWVIIVIGAVVIIILGIIIILIAAPMRRRKHVNAGARKIHKWSENRGSLEESYMRELKAKREAKKRRWRL</sequence>
<feature type="transmembrane region" description="Helical" evidence="1">
    <location>
        <begin position="1760"/>
        <end position="1785"/>
    </location>
</feature>
<feature type="domain" description="MBG" evidence="3">
    <location>
        <begin position="307"/>
        <end position="340"/>
    </location>
</feature>
<evidence type="ECO:0000313" key="5">
    <source>
        <dbReference type="Proteomes" id="UP000727857"/>
    </source>
</evidence>
<keyword evidence="1" id="KW-0472">Membrane</keyword>
<proteinExistence type="predicted"/>
<dbReference type="Pfam" id="PF18657">
    <property type="entry name" value="YDG"/>
    <property type="match status" value="1"/>
</dbReference>
<feature type="domain" description="MBG" evidence="3">
    <location>
        <begin position="1146"/>
        <end position="1211"/>
    </location>
</feature>
<gene>
    <name evidence="4" type="ORF">IAB16_01210</name>
</gene>
<accession>A0A940DF12</accession>
<comment type="caution">
    <text evidence="4">The sequence shown here is derived from an EMBL/GenBank/DDBJ whole genome shotgun (WGS) entry which is preliminary data.</text>
</comment>
<evidence type="ECO:0000259" key="3">
    <source>
        <dbReference type="Pfam" id="PF18887"/>
    </source>
</evidence>
<dbReference type="InterPro" id="IPR041248">
    <property type="entry name" value="YDG"/>
</dbReference>